<evidence type="ECO:0000256" key="10">
    <source>
        <dbReference type="SAM" id="MobiDB-lite"/>
    </source>
</evidence>
<comment type="subcellular location">
    <subcellularLocation>
        <location evidence="2">Chromosome</location>
    </subcellularLocation>
    <subcellularLocation>
        <location evidence="1">Nucleus</location>
    </subcellularLocation>
</comment>
<evidence type="ECO:0000256" key="6">
    <source>
        <dbReference type="ARBA" id="ARBA00022776"/>
    </source>
</evidence>
<evidence type="ECO:0000256" key="8">
    <source>
        <dbReference type="ARBA" id="ARBA00023242"/>
    </source>
</evidence>
<keyword evidence="6" id="KW-0498">Mitosis</keyword>
<dbReference type="Proteomes" id="UP000653454">
    <property type="component" value="Unassembled WGS sequence"/>
</dbReference>
<gene>
    <name evidence="13" type="ORF">PLXY2_LOCUS2960</name>
</gene>
<evidence type="ECO:0000256" key="3">
    <source>
        <dbReference type="ARBA" id="ARBA00009606"/>
    </source>
</evidence>
<feature type="compositionally biased region" description="Polar residues" evidence="10">
    <location>
        <begin position="1116"/>
        <end position="1129"/>
    </location>
</feature>
<feature type="domain" description="Condensin complex subunit 1 C-terminal" evidence="11">
    <location>
        <begin position="1223"/>
        <end position="1383"/>
    </location>
</feature>
<dbReference type="GO" id="GO:0042393">
    <property type="term" value="F:histone binding"/>
    <property type="evidence" value="ECO:0007669"/>
    <property type="project" value="TreeGrafter"/>
</dbReference>
<sequence>MSHFEFCIPVQKDELLESHAGQYHVEDVVQPRLLLSKIQDAARAYNAEGVEYILEHFDTYFSIIVHGTKLEWAIINKGFDHITRAAKNMCNHLEVIFQDKEIDPDIRVKNLNIVKMTMYLFSSIMKTKDAKLAADNSTKLTLGKKGKKATEDEEFCGWTEADKQAALVSLYLVLQQPLSRLWDPPLAEDNFVSMVADPCYKALEEQIIKNKAVRETVFQVLGVLIKKYNHGTSCLIKLVQVLQTHEHSVSPICAGVVQLTKEFDLTTFGPQMVREIAEALSQTEEGEGGGAARHCGAFLLELATALPQEMTAAIATLQPYLESDEVCVACVCVCELATALPQEMSAAVATLQPYLESDELATELPREMTAAIATLQPYLESDEEMSAAVATLQPYLESDEVCVCVCELATALPREMTAAIATLQPYLESDELATALPQEMTAAIATLQPYLESDESYTLRISVLGMMCSVISVALRRRLYSIPLSEIPSCPVLGMMCSVISAALSGEGLDDAARARRDDMLDDLYEHMHDLSAYVRHKVLQFWTRLQREGGVPVSRQRAVLTRAAARLKDKAAIVRKAAIQLLKVFLECNPFSAQLKLEILEQQLAEETKILEDLQKKLNPGPDPKLVEKWEKIEKDVISTIKENIDTMTQDEPDLSQASLENLYDSIRKSMKDKQYYKAYLMVKHTERQYPDAKLLRCQMEKSDQIEYFVALLRNVFIVPERPESSLTQQCENELALYKRVEEKEGIVAFLQESVHFSRTMSEAVPLINSLLMSKQAGDVSEAIEFFTAAHHFKIESAKMGVANMLLLVWSPDQDKREAVERAYRDMYLECDTKAERARAFTIAKNLVALMSHVDRGSALALEHLVEKWLEKGDISPSIIQVFWEMFLKKIDGTTDTDSYAALSLLVMVARAKPSVALANMDVVLQHGLTADYHARTLSAQLLLALGKKNNRYPAEHAIFTAVYDSLMDTFSKCNKFNAFAANCIDLVYATCDTPDTVCSKILTEMYRRMEEMIVKDVENEEEASFPTELLIRFVFVLGQVALQQLIYLDICVYSELRRRNQVREDRKVEEKRKKKAGQLATPGRRRGPVADLRRQTLMNASNASASSRHHNRSTSVASKGPSVNTTMTEDEAGLEGAVADDADAEYVRSVCERDIVGPDASLARYLPLLRHLLTNPAKCTPKLQAAAALTFTRFMLVSSTVCEEGLQLMVTVLKRSKNVALRTNLTIAFSDLTLRFPNLTQPWTHHIYHILSDEELEVRQCAVKMLSFLVLHEMVRVKGQIADMALCCADKDPRVAAMTRLFFKQLSQKGNALYNVMPDIISRLSDPELNVPEEQYRVIMKYITSLIQKDRQMEALIEKLCQRFKLSTEERQWRDLAYCLSLFSYNERSLKKLMENMDCYKDKLHCKGVIECFNTLMSNTNKMAKNEIKALVQELSDKIEECFAVTDKDADEEMEERGEPRAAPAPRATPRKKPARRNRRKSSSSNDENEAPNEEAPQSVRKSTRRGAARKQVSASHSDESDEEDSNKKNEDEVFKKPTIRKTTRKRK</sequence>
<dbReference type="PIRSF" id="PIRSF017127">
    <property type="entry name" value="Condensin_D2"/>
    <property type="match status" value="1"/>
</dbReference>
<dbReference type="InterPro" id="IPR024324">
    <property type="entry name" value="Condensin_cplx_su1_N"/>
</dbReference>
<dbReference type="InterPro" id="IPR007673">
    <property type="entry name" value="Condensin_cplx_su1"/>
</dbReference>
<dbReference type="GO" id="GO:0005634">
    <property type="term" value="C:nucleus"/>
    <property type="evidence" value="ECO:0007669"/>
    <property type="project" value="UniProtKB-SubCell"/>
</dbReference>
<dbReference type="Pfam" id="PF12922">
    <property type="entry name" value="Cnd1_N"/>
    <property type="match status" value="1"/>
</dbReference>
<evidence type="ECO:0000256" key="9">
    <source>
        <dbReference type="ARBA" id="ARBA00023306"/>
    </source>
</evidence>
<dbReference type="Pfam" id="PF12717">
    <property type="entry name" value="Cnd1"/>
    <property type="match status" value="1"/>
</dbReference>
<evidence type="ECO:0000256" key="4">
    <source>
        <dbReference type="ARBA" id="ARBA00022454"/>
    </source>
</evidence>
<organism evidence="13 14">
    <name type="scientific">Plutella xylostella</name>
    <name type="common">Diamondback moth</name>
    <name type="synonym">Plutella maculipennis</name>
    <dbReference type="NCBI Taxonomy" id="51655"/>
    <lineage>
        <taxon>Eukaryota</taxon>
        <taxon>Metazoa</taxon>
        <taxon>Ecdysozoa</taxon>
        <taxon>Arthropoda</taxon>
        <taxon>Hexapoda</taxon>
        <taxon>Insecta</taxon>
        <taxon>Pterygota</taxon>
        <taxon>Neoptera</taxon>
        <taxon>Endopterygota</taxon>
        <taxon>Lepidoptera</taxon>
        <taxon>Glossata</taxon>
        <taxon>Ditrysia</taxon>
        <taxon>Yponomeutoidea</taxon>
        <taxon>Plutellidae</taxon>
        <taxon>Plutella</taxon>
    </lineage>
</organism>
<comment type="caution">
    <text evidence="13">The sequence shown here is derived from an EMBL/GenBank/DDBJ whole genome shotgun (WGS) entry which is preliminary data.</text>
</comment>
<feature type="region of interest" description="Disordered" evidence="10">
    <location>
        <begin position="1064"/>
        <end position="1129"/>
    </location>
</feature>
<dbReference type="PANTHER" id="PTHR14222:SF2">
    <property type="entry name" value="CONDENSIN COMPLEX SUBUNIT 1"/>
    <property type="match status" value="1"/>
</dbReference>
<dbReference type="GO" id="GO:0010032">
    <property type="term" value="P:meiotic chromosome condensation"/>
    <property type="evidence" value="ECO:0007669"/>
    <property type="project" value="TreeGrafter"/>
</dbReference>
<comment type="similarity">
    <text evidence="3">Belongs to the CND1 (condensin subunit 1) family.</text>
</comment>
<evidence type="ECO:0000256" key="2">
    <source>
        <dbReference type="ARBA" id="ARBA00004286"/>
    </source>
</evidence>
<dbReference type="GO" id="GO:0051301">
    <property type="term" value="P:cell division"/>
    <property type="evidence" value="ECO:0007669"/>
    <property type="project" value="UniProtKB-KW"/>
</dbReference>
<feature type="compositionally biased region" description="Basic residues" evidence="10">
    <location>
        <begin position="1471"/>
        <end position="1484"/>
    </location>
</feature>
<dbReference type="GO" id="GO:0007076">
    <property type="term" value="P:mitotic chromosome condensation"/>
    <property type="evidence" value="ECO:0007669"/>
    <property type="project" value="InterPro"/>
</dbReference>
<evidence type="ECO:0000313" key="14">
    <source>
        <dbReference type="Proteomes" id="UP000653454"/>
    </source>
</evidence>
<protein>
    <submittedName>
        <fullName evidence="13">(diamondback moth) hypothetical protein</fullName>
    </submittedName>
</protein>
<dbReference type="SUPFAM" id="SSF48371">
    <property type="entry name" value="ARM repeat"/>
    <property type="match status" value="2"/>
</dbReference>
<name>A0A8S4DPJ4_PLUXY</name>
<evidence type="ECO:0000259" key="12">
    <source>
        <dbReference type="Pfam" id="PF12922"/>
    </source>
</evidence>
<keyword evidence="7" id="KW-0226">DNA condensation</keyword>
<evidence type="ECO:0000256" key="7">
    <source>
        <dbReference type="ARBA" id="ARBA00023067"/>
    </source>
</evidence>
<feature type="compositionally biased region" description="Basic and acidic residues" evidence="10">
    <location>
        <begin position="1528"/>
        <end position="1538"/>
    </location>
</feature>
<evidence type="ECO:0000313" key="13">
    <source>
        <dbReference type="EMBL" id="CAG9102536.1"/>
    </source>
</evidence>
<dbReference type="GO" id="GO:0000779">
    <property type="term" value="C:condensed chromosome, centromeric region"/>
    <property type="evidence" value="ECO:0007669"/>
    <property type="project" value="TreeGrafter"/>
</dbReference>
<evidence type="ECO:0000256" key="1">
    <source>
        <dbReference type="ARBA" id="ARBA00004123"/>
    </source>
</evidence>
<keyword evidence="14" id="KW-1185">Reference proteome</keyword>
<feature type="domain" description="Condensin complex subunit 1 N-terminal" evidence="12">
    <location>
        <begin position="76"/>
        <end position="233"/>
    </location>
</feature>
<evidence type="ECO:0000256" key="5">
    <source>
        <dbReference type="ARBA" id="ARBA00022618"/>
    </source>
</evidence>
<dbReference type="Gene3D" id="1.25.10.10">
    <property type="entry name" value="Leucine-rich Repeat Variant"/>
    <property type="match status" value="1"/>
</dbReference>
<dbReference type="InterPro" id="IPR016024">
    <property type="entry name" value="ARM-type_fold"/>
</dbReference>
<feature type="compositionally biased region" description="Basic and acidic residues" evidence="10">
    <location>
        <begin position="1064"/>
        <end position="1073"/>
    </location>
</feature>
<keyword evidence="5" id="KW-0132">Cell division</keyword>
<dbReference type="PANTHER" id="PTHR14222">
    <property type="entry name" value="CONDENSIN"/>
    <property type="match status" value="1"/>
</dbReference>
<feature type="compositionally biased region" description="Basic residues" evidence="10">
    <location>
        <begin position="1540"/>
        <end position="1550"/>
    </location>
</feature>
<feature type="region of interest" description="Disordered" evidence="10">
    <location>
        <begin position="1449"/>
        <end position="1550"/>
    </location>
</feature>
<keyword evidence="9" id="KW-0131">Cell cycle</keyword>
<reference evidence="13" key="1">
    <citation type="submission" date="2020-11" db="EMBL/GenBank/DDBJ databases">
        <authorList>
            <person name="Whiteford S."/>
        </authorList>
    </citation>
    <scope>NUCLEOTIDE SEQUENCE</scope>
</reference>
<keyword evidence="8" id="KW-0539">Nucleus</keyword>
<accession>A0A8S4DPJ4</accession>
<dbReference type="InterPro" id="IPR011989">
    <property type="entry name" value="ARM-like"/>
</dbReference>
<proteinExistence type="inferred from homology"/>
<keyword evidence="4" id="KW-0158">Chromosome</keyword>
<dbReference type="GO" id="GO:0000796">
    <property type="term" value="C:condensin complex"/>
    <property type="evidence" value="ECO:0007669"/>
    <property type="project" value="TreeGrafter"/>
</dbReference>
<dbReference type="InterPro" id="IPR026971">
    <property type="entry name" value="CND1/NCAPD3"/>
</dbReference>
<dbReference type="EMBL" id="CAJHNJ030000007">
    <property type="protein sequence ID" value="CAG9102536.1"/>
    <property type="molecule type" value="Genomic_DNA"/>
</dbReference>
<dbReference type="InterPro" id="IPR032682">
    <property type="entry name" value="Cnd1_C"/>
</dbReference>
<evidence type="ECO:0000259" key="11">
    <source>
        <dbReference type="Pfam" id="PF12717"/>
    </source>
</evidence>